<feature type="compositionally biased region" description="Low complexity" evidence="8">
    <location>
        <begin position="89"/>
        <end position="100"/>
    </location>
</feature>
<feature type="region of interest" description="Disordered" evidence="8">
    <location>
        <begin position="89"/>
        <end position="253"/>
    </location>
</feature>
<feature type="compositionally biased region" description="Pro residues" evidence="8">
    <location>
        <begin position="127"/>
        <end position="137"/>
    </location>
</feature>
<evidence type="ECO:0000256" key="8">
    <source>
        <dbReference type="SAM" id="MobiDB-lite"/>
    </source>
</evidence>
<keyword evidence="10" id="KW-1185">Reference proteome</keyword>
<feature type="compositionally biased region" description="Polar residues" evidence="8">
    <location>
        <begin position="188"/>
        <end position="197"/>
    </location>
</feature>
<evidence type="ECO:0000256" key="3">
    <source>
        <dbReference type="ARBA" id="ARBA00022618"/>
    </source>
</evidence>
<dbReference type="GO" id="GO:0007059">
    <property type="term" value="P:chromosome segregation"/>
    <property type="evidence" value="ECO:0007669"/>
    <property type="project" value="UniProtKB-KW"/>
</dbReference>
<keyword evidence="7" id="KW-0131">Cell cycle</keyword>
<feature type="compositionally biased region" description="Polar residues" evidence="8">
    <location>
        <begin position="234"/>
        <end position="253"/>
    </location>
</feature>
<evidence type="ECO:0000256" key="5">
    <source>
        <dbReference type="ARBA" id="ARBA00022829"/>
    </source>
</evidence>
<dbReference type="Proteomes" id="UP001274830">
    <property type="component" value="Unassembled WGS sequence"/>
</dbReference>
<evidence type="ECO:0000256" key="6">
    <source>
        <dbReference type="ARBA" id="ARBA00023242"/>
    </source>
</evidence>
<dbReference type="AlphaFoldDB" id="A0AAE0TR20"/>
<feature type="region of interest" description="Disordered" evidence="8">
    <location>
        <begin position="1"/>
        <end position="25"/>
    </location>
</feature>
<dbReference type="Pfam" id="PF10345">
    <property type="entry name" value="Cohesin_load"/>
    <property type="match status" value="1"/>
</dbReference>
<evidence type="ECO:0000256" key="4">
    <source>
        <dbReference type="ARBA" id="ARBA00022776"/>
    </source>
</evidence>
<reference evidence="9" key="1">
    <citation type="submission" date="2023-07" db="EMBL/GenBank/DDBJ databases">
        <title>Black Yeasts Isolated from many extreme environments.</title>
        <authorList>
            <person name="Coleine C."/>
            <person name="Stajich J.E."/>
            <person name="Selbmann L."/>
        </authorList>
    </citation>
    <scope>NUCLEOTIDE SEQUENCE</scope>
    <source>
        <strain evidence="9">CCFEE 5485</strain>
    </source>
</reference>
<organism evidence="9 10">
    <name type="scientific">Recurvomyces mirabilis</name>
    <dbReference type="NCBI Taxonomy" id="574656"/>
    <lineage>
        <taxon>Eukaryota</taxon>
        <taxon>Fungi</taxon>
        <taxon>Dikarya</taxon>
        <taxon>Ascomycota</taxon>
        <taxon>Pezizomycotina</taxon>
        <taxon>Dothideomycetes</taxon>
        <taxon>Dothideomycetidae</taxon>
        <taxon>Mycosphaerellales</taxon>
        <taxon>Teratosphaeriaceae</taxon>
        <taxon>Recurvomyces</taxon>
    </lineage>
</organism>
<evidence type="ECO:0000256" key="7">
    <source>
        <dbReference type="ARBA" id="ARBA00023306"/>
    </source>
</evidence>
<dbReference type="GO" id="GO:0007064">
    <property type="term" value="P:mitotic sister chromatid cohesion"/>
    <property type="evidence" value="ECO:0007669"/>
    <property type="project" value="InterPro"/>
</dbReference>
<feature type="region of interest" description="Disordered" evidence="8">
    <location>
        <begin position="39"/>
        <end position="66"/>
    </location>
</feature>
<evidence type="ECO:0000256" key="2">
    <source>
        <dbReference type="ARBA" id="ARBA00008585"/>
    </source>
</evidence>
<keyword evidence="4" id="KW-0498">Mitosis</keyword>
<keyword evidence="5" id="KW-0159">Chromosome partition</keyword>
<feature type="compositionally biased region" description="Polar residues" evidence="8">
    <location>
        <begin position="139"/>
        <end position="168"/>
    </location>
</feature>
<evidence type="ECO:0008006" key="11">
    <source>
        <dbReference type="Google" id="ProtNLM"/>
    </source>
</evidence>
<comment type="subcellular location">
    <subcellularLocation>
        <location evidence="1">Nucleus</location>
    </subcellularLocation>
</comment>
<name>A0AAE0TR20_9PEZI</name>
<dbReference type="GO" id="GO:0005634">
    <property type="term" value="C:nucleus"/>
    <property type="evidence" value="ECO:0007669"/>
    <property type="project" value="UniProtKB-SubCell"/>
</dbReference>
<keyword evidence="6" id="KW-0539">Nucleus</keyword>
<accession>A0AAE0TR20</accession>
<feature type="compositionally biased region" description="Polar residues" evidence="8">
    <location>
        <begin position="105"/>
        <end position="118"/>
    </location>
</feature>
<evidence type="ECO:0000256" key="1">
    <source>
        <dbReference type="ARBA" id="ARBA00004123"/>
    </source>
</evidence>
<dbReference type="InterPro" id="IPR019440">
    <property type="entry name" value="MAU2"/>
</dbReference>
<comment type="caution">
    <text evidence="9">The sequence shown here is derived from an EMBL/GenBank/DDBJ whole genome shotgun (WGS) entry which is preliminary data.</text>
</comment>
<keyword evidence="3" id="KW-0132">Cell division</keyword>
<evidence type="ECO:0000313" key="9">
    <source>
        <dbReference type="EMBL" id="KAK3671727.1"/>
    </source>
</evidence>
<gene>
    <name evidence="9" type="ORF">LTR78_008460</name>
</gene>
<comment type="similarity">
    <text evidence="2">Belongs to the SCC4/mau-2 family.</text>
</comment>
<dbReference type="EMBL" id="JAUTXT010000040">
    <property type="protein sequence ID" value="KAK3671727.1"/>
    <property type="molecule type" value="Genomic_DNA"/>
</dbReference>
<sequence length="889" mass="98857">MQGQDPNYWPYGQSQLPETEQRHRTMQARVVIPTARRPDYHSPWATSPHLQHAPQPSVAYEVPFPGMVDPYQQPNFQASQQYYQNQPVQQPPLQGYYQPGISPAQIYQPSYQPSTGYLPQQHNRPQQPRPQHQPAPPQSAVSLTAHHQSPITPSSRPKPQTQQVSRKAQPNPMAPTPQQRTVAHVQIPVQQTPSASRYQDVPRPVKKRRSNDGAALGLPHSTEQQKPPRGTPNHVKQCQPESSPLTELASSQLPKPPMPVVDYQATLLSLADEYVSAAYSMSSAVASSGSHKLDVKEYHHLIATALGCLQSYLKNFKPSDPRKEARVRLRLAQLLHEETESFGIAEEVLSKGIALCERNRLTDLKYAMHHLLVRVYAKRNLKSAIFAIDKLVKETTDLNLPIWVYTFRFLRVSLSWHNHAPGDTTTSLKSIAAIQTMADGLRHPAVQIMATAFETAIHLRSGADDAVEMAQRSLASARMHQLSPEMQQLPQTRALLDCLDLACALMQFRPDHILEKMQHMHANMDSATRDKAWTKNSGFVVPLGMSASDTVFTDTAGVIARTDQGEAALSFEWIHKGRLYALGYLLSGVASSYQNSGDTKSEKFLDEALKLVELQPDKMVQSLPTVIDRSHWQITMETTIRLQLICAQCARSDWVSAREALEKLQGANSASLAEMDDFTAALMIYMDAVCRQANGELKVAYALLAAKELDYLNVPKEEAALRDLSLVAGLNRALCLRGLGRSIEADDLVEQIEEACLVHHHKAVPAAHHVLRATTQSSTTAIIKIKQNLQFAVQAAKLANNNQLLCIVMSLMTQLFFSNIVGEQAVKSARASRTLANKTQNVLWRAVADRMYGNTLELSGEMNEARKARIEAVQAMESQPPAIKLAFAE</sequence>
<protein>
    <recommendedName>
        <fullName evidence="11">Cohesin loading factor</fullName>
    </recommendedName>
</protein>
<proteinExistence type="inferred from homology"/>
<dbReference type="PANTHER" id="PTHR21394">
    <property type="entry name" value="MAU2 CHROMATID COHESION FACTOR HOMOLOG"/>
    <property type="match status" value="1"/>
</dbReference>
<evidence type="ECO:0000313" key="10">
    <source>
        <dbReference type="Proteomes" id="UP001274830"/>
    </source>
</evidence>
<dbReference type="GO" id="GO:0051301">
    <property type="term" value="P:cell division"/>
    <property type="evidence" value="ECO:0007669"/>
    <property type="project" value="UniProtKB-KW"/>
</dbReference>